<feature type="region of interest" description="Disordered" evidence="1">
    <location>
        <begin position="1"/>
        <end position="76"/>
    </location>
</feature>
<feature type="compositionally biased region" description="Basic residues" evidence="1">
    <location>
        <begin position="56"/>
        <end position="65"/>
    </location>
</feature>
<evidence type="ECO:0000313" key="2">
    <source>
        <dbReference type="EMBL" id="CAH2092414.1"/>
    </source>
</evidence>
<evidence type="ECO:0000256" key="1">
    <source>
        <dbReference type="SAM" id="MobiDB-lite"/>
    </source>
</evidence>
<dbReference type="EMBL" id="CAKOGL010000011">
    <property type="protein sequence ID" value="CAH2092414.1"/>
    <property type="molecule type" value="Genomic_DNA"/>
</dbReference>
<organism evidence="2 3">
    <name type="scientific">Euphydryas editha</name>
    <name type="common">Edith's checkerspot</name>
    <dbReference type="NCBI Taxonomy" id="104508"/>
    <lineage>
        <taxon>Eukaryota</taxon>
        <taxon>Metazoa</taxon>
        <taxon>Ecdysozoa</taxon>
        <taxon>Arthropoda</taxon>
        <taxon>Hexapoda</taxon>
        <taxon>Insecta</taxon>
        <taxon>Pterygota</taxon>
        <taxon>Neoptera</taxon>
        <taxon>Endopterygota</taxon>
        <taxon>Lepidoptera</taxon>
        <taxon>Glossata</taxon>
        <taxon>Ditrysia</taxon>
        <taxon>Papilionoidea</taxon>
        <taxon>Nymphalidae</taxon>
        <taxon>Nymphalinae</taxon>
        <taxon>Euphydryas</taxon>
    </lineage>
</organism>
<evidence type="ECO:0000313" key="3">
    <source>
        <dbReference type="Proteomes" id="UP001153954"/>
    </source>
</evidence>
<reference evidence="2" key="1">
    <citation type="submission" date="2022-03" db="EMBL/GenBank/DDBJ databases">
        <authorList>
            <person name="Tunstrom K."/>
        </authorList>
    </citation>
    <scope>NUCLEOTIDE SEQUENCE</scope>
</reference>
<dbReference type="PANTHER" id="PTHR10773">
    <property type="entry name" value="DNA-DIRECTED RNA POLYMERASES I, II, AND III SUBUNIT RPABC2"/>
    <property type="match status" value="1"/>
</dbReference>
<gene>
    <name evidence="2" type="ORF">EEDITHA_LOCUS8172</name>
</gene>
<name>A0AAU9U0H1_EUPED</name>
<sequence>MDYSSDDSVADKDFVPPSPLCRISSSSMSSTDSDEDRRSVHNQSNADEGNVVCKAQPKKRSRKRQRNEQEWEVNKRKDARNKGLEYVSSRKKLMPAKKIRKSKDCLNKCVFKCSQKITDDERLSIFTNYYKLSPEEKRMFLLNNTNCLQPDRRRKGKNDENSKKKLTYQFFFTVNSAKIKVCKNFFCNTLVISQKPIYNIHKTKNNISNTPVPSNQGKHTKRATAEEDRLLVKEHINSLPRVPSHYCRKDSSREYLERFLTIKKMYSLYIAWIAEKNKLPVKQEVYRRIFCNDFNIYFQKPKKDRCDLCEEVAIKYKEGHTLTSDLQEKINRHKTEKMAARSNRDKDRKGTIPVLCFDLENVLSCPKAEVSNFFYKSKFSTYNMTGHLSTNKKVYCAIWSENTAGRSGNDIASAVYKILTQVLVDNPHFTSIILWSDSCVPQNRNSIMSFALRQLIDKFSTLEQITSKFSTPGHSCIQEIDNVHSCIDRVLLKAEYYSPVSLMRLLLQVNSAKPYSILQMSGKDFFNFQEACTSLKYSLVPFSKVIELQFTKSQLEMDCDRRDEQVLAWLMEDWFS</sequence>
<keyword evidence="3" id="KW-1185">Reference proteome</keyword>
<dbReference type="PANTHER" id="PTHR10773:SF19">
    <property type="match status" value="1"/>
</dbReference>
<accession>A0AAU9U0H1</accession>
<feature type="compositionally biased region" description="Low complexity" evidence="1">
    <location>
        <begin position="20"/>
        <end position="31"/>
    </location>
</feature>
<comment type="caution">
    <text evidence="2">The sequence shown here is derived from an EMBL/GenBank/DDBJ whole genome shotgun (WGS) entry which is preliminary data.</text>
</comment>
<proteinExistence type="predicted"/>
<dbReference type="Proteomes" id="UP001153954">
    <property type="component" value="Unassembled WGS sequence"/>
</dbReference>
<protein>
    <submittedName>
        <fullName evidence="2">Uncharacterized protein</fullName>
    </submittedName>
</protein>
<feature type="compositionally biased region" description="Basic and acidic residues" evidence="1">
    <location>
        <begin position="66"/>
        <end position="76"/>
    </location>
</feature>
<dbReference type="AlphaFoldDB" id="A0AAU9U0H1"/>